<feature type="compositionally biased region" description="Polar residues" evidence="2">
    <location>
        <begin position="126"/>
        <end position="138"/>
    </location>
</feature>
<accession>A0AAD1SSM2</accession>
<evidence type="ECO:0000313" key="4">
    <source>
        <dbReference type="Proteomes" id="UP001295444"/>
    </source>
</evidence>
<proteinExistence type="predicted"/>
<feature type="region of interest" description="Disordered" evidence="2">
    <location>
        <begin position="126"/>
        <end position="149"/>
    </location>
</feature>
<dbReference type="AlphaFoldDB" id="A0AAD1SSM2"/>
<organism evidence="3 4">
    <name type="scientific">Pelobates cultripes</name>
    <name type="common">Western spadefoot toad</name>
    <dbReference type="NCBI Taxonomy" id="61616"/>
    <lineage>
        <taxon>Eukaryota</taxon>
        <taxon>Metazoa</taxon>
        <taxon>Chordata</taxon>
        <taxon>Craniata</taxon>
        <taxon>Vertebrata</taxon>
        <taxon>Euteleostomi</taxon>
        <taxon>Amphibia</taxon>
        <taxon>Batrachia</taxon>
        <taxon>Anura</taxon>
        <taxon>Pelobatoidea</taxon>
        <taxon>Pelobatidae</taxon>
        <taxon>Pelobates</taxon>
    </lineage>
</organism>
<protein>
    <submittedName>
        <fullName evidence="3">Uncharacterized protein</fullName>
    </submittedName>
</protein>
<gene>
    <name evidence="3" type="ORF">PECUL_23A058371</name>
</gene>
<feature type="coiled-coil region" evidence="1">
    <location>
        <begin position="11"/>
        <end position="38"/>
    </location>
</feature>
<keyword evidence="1" id="KW-0175">Coiled coil</keyword>
<evidence type="ECO:0000256" key="2">
    <source>
        <dbReference type="SAM" id="MobiDB-lite"/>
    </source>
</evidence>
<sequence>MKAQIRPLVESGEYAELLEKMERRIKDLEENIRETKRKKILRDQADYKAQIQRNWKSENKPHYQSPIREIRRPKFKPQQHKTYKDALTFHQTPKRTYQQYHTDSRPIYQRRYDNPNNRYQQRNTQWNTGHTNYQNGNIHQKRFDNSNERHYNTKRDTTYHQDKRRTNNSTTRTEVIHTPRIYNERNVHAQSPTKLNTTTTTVEHKKTISQDRLPLSVLNLATEEPQHNINTENDFLEKRGRVPPRRFSMEDFPSPQLRRKRTLRDIEEGIEQIEDLISQKRKK</sequence>
<keyword evidence="4" id="KW-1185">Reference proteome</keyword>
<evidence type="ECO:0000256" key="1">
    <source>
        <dbReference type="SAM" id="Coils"/>
    </source>
</evidence>
<dbReference type="Proteomes" id="UP001295444">
    <property type="component" value="Chromosome 07"/>
</dbReference>
<dbReference type="EMBL" id="OW240918">
    <property type="protein sequence ID" value="CAH2306841.1"/>
    <property type="molecule type" value="Genomic_DNA"/>
</dbReference>
<name>A0AAD1SSM2_PELCU</name>
<reference evidence="3" key="1">
    <citation type="submission" date="2022-03" db="EMBL/GenBank/DDBJ databases">
        <authorList>
            <person name="Alioto T."/>
            <person name="Alioto T."/>
            <person name="Gomez Garrido J."/>
        </authorList>
    </citation>
    <scope>NUCLEOTIDE SEQUENCE</scope>
</reference>
<evidence type="ECO:0000313" key="3">
    <source>
        <dbReference type="EMBL" id="CAH2306841.1"/>
    </source>
</evidence>